<dbReference type="GO" id="GO:0005634">
    <property type="term" value="C:nucleus"/>
    <property type="evidence" value="ECO:0007669"/>
    <property type="project" value="UniProtKB-SubCell"/>
</dbReference>
<comment type="subcellular location">
    <subcellularLocation>
        <location evidence="1">Nucleus</location>
    </subcellularLocation>
</comment>
<gene>
    <name evidence="7" type="ORF">CYMTET_11951</name>
</gene>
<evidence type="ECO:0000313" key="7">
    <source>
        <dbReference type="EMBL" id="KAK3280208.1"/>
    </source>
</evidence>
<dbReference type="EMBL" id="LGRX02004486">
    <property type="protein sequence ID" value="KAK3280208.1"/>
    <property type="molecule type" value="Genomic_DNA"/>
</dbReference>
<evidence type="ECO:0000259" key="6">
    <source>
        <dbReference type="Pfam" id="PF05699"/>
    </source>
</evidence>
<keyword evidence="3" id="KW-0863">Zinc-finger</keyword>
<organism evidence="7 8">
    <name type="scientific">Cymbomonas tetramitiformis</name>
    <dbReference type="NCBI Taxonomy" id="36881"/>
    <lineage>
        <taxon>Eukaryota</taxon>
        <taxon>Viridiplantae</taxon>
        <taxon>Chlorophyta</taxon>
        <taxon>Pyramimonadophyceae</taxon>
        <taxon>Pyramimonadales</taxon>
        <taxon>Pyramimonadaceae</taxon>
        <taxon>Cymbomonas</taxon>
    </lineage>
</organism>
<comment type="caution">
    <text evidence="7">The sequence shown here is derived from an EMBL/GenBank/DDBJ whole genome shotgun (WGS) entry which is preliminary data.</text>
</comment>
<dbReference type="SUPFAM" id="SSF53098">
    <property type="entry name" value="Ribonuclease H-like"/>
    <property type="match status" value="1"/>
</dbReference>
<keyword evidence="4" id="KW-0862">Zinc</keyword>
<name>A0AAE0GLP9_9CHLO</name>
<evidence type="ECO:0000256" key="1">
    <source>
        <dbReference type="ARBA" id="ARBA00004123"/>
    </source>
</evidence>
<dbReference type="PANTHER" id="PTHR46481:SF10">
    <property type="entry name" value="ZINC FINGER BED DOMAIN-CONTAINING PROTEIN 39"/>
    <property type="match status" value="1"/>
</dbReference>
<protein>
    <recommendedName>
        <fullName evidence="6">HAT C-terminal dimerisation domain-containing protein</fullName>
    </recommendedName>
</protein>
<dbReference type="GO" id="GO:0046983">
    <property type="term" value="F:protein dimerization activity"/>
    <property type="evidence" value="ECO:0007669"/>
    <property type="project" value="InterPro"/>
</dbReference>
<dbReference type="Proteomes" id="UP001190700">
    <property type="component" value="Unassembled WGS sequence"/>
</dbReference>
<evidence type="ECO:0000256" key="3">
    <source>
        <dbReference type="ARBA" id="ARBA00022771"/>
    </source>
</evidence>
<dbReference type="Pfam" id="PF05699">
    <property type="entry name" value="Dimer_Tnp_hAT"/>
    <property type="match status" value="1"/>
</dbReference>
<dbReference type="InterPro" id="IPR052035">
    <property type="entry name" value="ZnF_BED_domain_contain"/>
</dbReference>
<accession>A0AAE0GLP9</accession>
<evidence type="ECO:0000313" key="8">
    <source>
        <dbReference type="Proteomes" id="UP001190700"/>
    </source>
</evidence>
<keyword evidence="8" id="KW-1185">Reference proteome</keyword>
<keyword evidence="5" id="KW-0539">Nucleus</keyword>
<dbReference type="InterPro" id="IPR008906">
    <property type="entry name" value="HATC_C_dom"/>
</dbReference>
<evidence type="ECO:0000256" key="2">
    <source>
        <dbReference type="ARBA" id="ARBA00022723"/>
    </source>
</evidence>
<dbReference type="GO" id="GO:0008270">
    <property type="term" value="F:zinc ion binding"/>
    <property type="evidence" value="ECO:0007669"/>
    <property type="project" value="UniProtKB-KW"/>
</dbReference>
<evidence type="ECO:0000256" key="5">
    <source>
        <dbReference type="ARBA" id="ARBA00023242"/>
    </source>
</evidence>
<reference evidence="7 8" key="1">
    <citation type="journal article" date="2015" name="Genome Biol. Evol.">
        <title>Comparative Genomics of a Bacterivorous Green Alga Reveals Evolutionary Causalities and Consequences of Phago-Mixotrophic Mode of Nutrition.</title>
        <authorList>
            <person name="Burns J.A."/>
            <person name="Paasch A."/>
            <person name="Narechania A."/>
            <person name="Kim E."/>
        </authorList>
    </citation>
    <scope>NUCLEOTIDE SEQUENCE [LARGE SCALE GENOMIC DNA]</scope>
    <source>
        <strain evidence="7 8">PLY_AMNH</strain>
    </source>
</reference>
<keyword evidence="2" id="KW-0479">Metal-binding</keyword>
<dbReference type="PANTHER" id="PTHR46481">
    <property type="entry name" value="ZINC FINGER BED DOMAIN-CONTAINING PROTEIN 4"/>
    <property type="match status" value="1"/>
</dbReference>
<dbReference type="InterPro" id="IPR012337">
    <property type="entry name" value="RNaseH-like_sf"/>
</dbReference>
<feature type="domain" description="HAT C-terminal dimerisation" evidence="6">
    <location>
        <begin position="150"/>
        <end position="225"/>
    </location>
</feature>
<sequence length="232" mass="26504">MSLLLPMTAWLIEFELSPSVDITLTNNTIIEHKDLLPAGKEGRSAMHADFVKRWVTDLNESILEDYTVSTLLDPRWKNWQFDGCNIFLAGEMTSDRAFGYLRTAWVDWKPTVAPLAPVTKPVHDHYGESGFMRKKSSDFRPAQRTPKDQLDEYLALPQEPNEDGFDVMAWWNMNASRFPDVYRMGRQFLGCPATTAGVERAFSAAGRMHDDLRKNTAEGTLEHMLRVRMSSD</sequence>
<proteinExistence type="predicted"/>
<evidence type="ECO:0000256" key="4">
    <source>
        <dbReference type="ARBA" id="ARBA00022833"/>
    </source>
</evidence>
<dbReference type="AlphaFoldDB" id="A0AAE0GLP9"/>